<dbReference type="AlphaFoldDB" id="A0A5N1J949"/>
<dbReference type="Proteomes" id="UP000326570">
    <property type="component" value="Unassembled WGS sequence"/>
</dbReference>
<accession>A0A5N1J949</accession>
<reference evidence="2 3" key="1">
    <citation type="submission" date="2019-09" db="EMBL/GenBank/DDBJ databases">
        <title>Genome sequence of Adhaeribacter sp. M2.</title>
        <authorList>
            <person name="Srinivasan S."/>
        </authorList>
    </citation>
    <scope>NUCLEOTIDE SEQUENCE [LARGE SCALE GENOMIC DNA]</scope>
    <source>
        <strain evidence="2 3">M2</strain>
    </source>
</reference>
<name>A0A5N1J949_9BACT</name>
<feature type="chain" id="PRO_5024865299" description="Transporter" evidence="1">
    <location>
        <begin position="24"/>
        <end position="301"/>
    </location>
</feature>
<dbReference type="EMBL" id="VTWT01000001">
    <property type="protein sequence ID" value="KAA9345835.1"/>
    <property type="molecule type" value="Genomic_DNA"/>
</dbReference>
<keyword evidence="3" id="KW-1185">Reference proteome</keyword>
<keyword evidence="1" id="KW-0732">Signal</keyword>
<gene>
    <name evidence="2" type="ORF">F0P94_01765</name>
</gene>
<dbReference type="RefSeq" id="WP_150901978.1">
    <property type="nucleotide sequence ID" value="NZ_VTWT01000001.1"/>
</dbReference>
<organism evidence="2 3">
    <name type="scientific">Adhaeribacter soli</name>
    <dbReference type="NCBI Taxonomy" id="2607655"/>
    <lineage>
        <taxon>Bacteria</taxon>
        <taxon>Pseudomonadati</taxon>
        <taxon>Bacteroidota</taxon>
        <taxon>Cytophagia</taxon>
        <taxon>Cytophagales</taxon>
        <taxon>Hymenobacteraceae</taxon>
        <taxon>Adhaeribacter</taxon>
    </lineage>
</organism>
<comment type="caution">
    <text evidence="2">The sequence shown here is derived from an EMBL/GenBank/DDBJ whole genome shotgun (WGS) entry which is preliminary data.</text>
</comment>
<evidence type="ECO:0000313" key="3">
    <source>
        <dbReference type="Proteomes" id="UP000326570"/>
    </source>
</evidence>
<evidence type="ECO:0000256" key="1">
    <source>
        <dbReference type="SAM" id="SignalP"/>
    </source>
</evidence>
<protein>
    <recommendedName>
        <fullName evidence="4">Transporter</fullName>
    </recommendedName>
</protein>
<evidence type="ECO:0008006" key="4">
    <source>
        <dbReference type="Google" id="ProtNLM"/>
    </source>
</evidence>
<evidence type="ECO:0000313" key="2">
    <source>
        <dbReference type="EMBL" id="KAA9345835.1"/>
    </source>
</evidence>
<proteinExistence type="predicted"/>
<feature type="signal peptide" evidence="1">
    <location>
        <begin position="1"/>
        <end position="23"/>
    </location>
</feature>
<sequence>MLKKIALLGLFGLLIAGAQVAKACDACGCGVGSYQFGILPQQSKNFVGIRYQQKSDKTTPIHADLQSEESFRTTEIWGRFYPLKKVQVLALLPYNFNEQKTLEKTTRVQGLGDALVLVNYNLVNNTDSLYQKVKHNLFVGGGVKLPTGHYERKVEDSELNPNLQLGSGSFDFVANAMYTVRYDKIGLNTNATYKYNTENKNEFLFGNKFGAGTVLFAVLKVKETAIMPNAGFSTEITGKDFTYGAELLESGGYVNFASVGSEFYLTKLSAGLTFQKPVSQNLSEGYVKTGNRLLTHLTFMF</sequence>